<proteinExistence type="predicted"/>
<dbReference type="EMBL" id="QQAH01000020">
    <property type="protein sequence ID" value="RDD80176.1"/>
    <property type="molecule type" value="Genomic_DNA"/>
</dbReference>
<reference evidence="2 3" key="1">
    <citation type="submission" date="2018-07" db="EMBL/GenBank/DDBJ databases">
        <title>Dyella tabacisoli L4-6T, whole genome shotgun sequence.</title>
        <authorList>
            <person name="Zhou X.-K."/>
            <person name="Li W.-J."/>
            <person name="Duan Y.-Q."/>
        </authorList>
    </citation>
    <scope>NUCLEOTIDE SEQUENCE [LARGE SCALE GENOMIC DNA]</scope>
    <source>
        <strain evidence="2 3">L4-6</strain>
    </source>
</reference>
<feature type="transmembrane region" description="Helical" evidence="1">
    <location>
        <begin position="12"/>
        <end position="31"/>
    </location>
</feature>
<dbReference type="AlphaFoldDB" id="A0A369UI00"/>
<sequence>MTFRTRANDWSICLGPSVQVAAIAGGAINLYKFRNNVTNDIFLFGHLILGVGAGLSFSILKAAGEAAKAMMEDAESLFEGAVDAVETASAGFEDLDVQNAFSANDLDWSSCMFEQLGGGVAVAGYKGTAMRSYGTVWSGIHKVARDFFQYSVKEKSDQFGATIIIGGGPLFSIMTL</sequence>
<dbReference type="Proteomes" id="UP000253782">
    <property type="component" value="Unassembled WGS sequence"/>
</dbReference>
<organism evidence="2 3">
    <name type="scientific">Dyella tabacisoli</name>
    <dbReference type="NCBI Taxonomy" id="2282381"/>
    <lineage>
        <taxon>Bacteria</taxon>
        <taxon>Pseudomonadati</taxon>
        <taxon>Pseudomonadota</taxon>
        <taxon>Gammaproteobacteria</taxon>
        <taxon>Lysobacterales</taxon>
        <taxon>Rhodanobacteraceae</taxon>
        <taxon>Dyella</taxon>
    </lineage>
</organism>
<name>A0A369UI00_9GAMM</name>
<feature type="transmembrane region" description="Helical" evidence="1">
    <location>
        <begin position="43"/>
        <end position="63"/>
    </location>
</feature>
<keyword evidence="1" id="KW-1133">Transmembrane helix</keyword>
<dbReference type="RefSeq" id="WP_114847054.1">
    <property type="nucleotide sequence ID" value="NZ_JBHSPE010000010.1"/>
</dbReference>
<protein>
    <submittedName>
        <fullName evidence="2">Uncharacterized protein</fullName>
    </submittedName>
</protein>
<evidence type="ECO:0000313" key="2">
    <source>
        <dbReference type="EMBL" id="RDD80176.1"/>
    </source>
</evidence>
<keyword evidence="1" id="KW-0812">Transmembrane</keyword>
<evidence type="ECO:0000313" key="3">
    <source>
        <dbReference type="Proteomes" id="UP000253782"/>
    </source>
</evidence>
<evidence type="ECO:0000256" key="1">
    <source>
        <dbReference type="SAM" id="Phobius"/>
    </source>
</evidence>
<accession>A0A369UI00</accession>
<gene>
    <name evidence="2" type="ORF">DVJ77_18720</name>
</gene>
<keyword evidence="1" id="KW-0472">Membrane</keyword>
<keyword evidence="3" id="KW-1185">Reference proteome</keyword>
<comment type="caution">
    <text evidence="2">The sequence shown here is derived from an EMBL/GenBank/DDBJ whole genome shotgun (WGS) entry which is preliminary data.</text>
</comment>